<dbReference type="InterPro" id="IPR029787">
    <property type="entry name" value="Nucleotide_cyclase"/>
</dbReference>
<dbReference type="Gene3D" id="3.30.70.270">
    <property type="match status" value="1"/>
</dbReference>
<organism evidence="3 4">
    <name type="scientific">Acidihalobacter yilgarnensis</name>
    <dbReference type="NCBI Taxonomy" id="2819280"/>
    <lineage>
        <taxon>Bacteria</taxon>
        <taxon>Pseudomonadati</taxon>
        <taxon>Pseudomonadota</taxon>
        <taxon>Gammaproteobacteria</taxon>
        <taxon>Chromatiales</taxon>
        <taxon>Ectothiorhodospiraceae</taxon>
        <taxon>Acidihalobacter</taxon>
    </lineage>
</organism>
<feature type="domain" description="GGDEF" evidence="2">
    <location>
        <begin position="124"/>
        <end position="262"/>
    </location>
</feature>
<dbReference type="Pfam" id="PF00990">
    <property type="entry name" value="GGDEF"/>
    <property type="match status" value="1"/>
</dbReference>
<dbReference type="InterPro" id="IPR000160">
    <property type="entry name" value="GGDEF_dom"/>
</dbReference>
<name>A0A1D8IR00_9GAMM</name>
<dbReference type="InterPro" id="IPR043128">
    <property type="entry name" value="Rev_trsase/Diguanyl_cyclase"/>
</dbReference>
<feature type="transmembrane region" description="Helical" evidence="1">
    <location>
        <begin position="57"/>
        <end position="75"/>
    </location>
</feature>
<dbReference type="SMART" id="SM00267">
    <property type="entry name" value="GGDEF"/>
    <property type="match status" value="1"/>
</dbReference>
<dbReference type="SUPFAM" id="SSF55073">
    <property type="entry name" value="Nucleotide cyclase"/>
    <property type="match status" value="1"/>
</dbReference>
<evidence type="ECO:0000313" key="4">
    <source>
        <dbReference type="Proteomes" id="UP000095401"/>
    </source>
</evidence>
<dbReference type="PANTHER" id="PTHR46663:SF2">
    <property type="entry name" value="GGDEF DOMAIN-CONTAINING PROTEIN"/>
    <property type="match status" value="1"/>
</dbReference>
<dbReference type="InterPro" id="IPR052163">
    <property type="entry name" value="DGC-Regulatory_Protein"/>
</dbReference>
<reference evidence="4" key="1">
    <citation type="submission" date="2016-09" db="EMBL/GenBank/DDBJ databases">
        <title>Acidihalobacter prosperus F5.</title>
        <authorList>
            <person name="Khaleque H.N."/>
            <person name="Ramsay J.P."/>
            <person name="Kaksonen A.H."/>
            <person name="Boxall N.J."/>
            <person name="Watkin E.L.J."/>
        </authorList>
    </citation>
    <scope>NUCLEOTIDE SEQUENCE [LARGE SCALE GENOMIC DNA]</scope>
    <source>
        <strain evidence="4">F5</strain>
    </source>
</reference>
<dbReference type="NCBIfam" id="TIGR00254">
    <property type="entry name" value="GGDEF"/>
    <property type="match status" value="1"/>
</dbReference>
<evidence type="ECO:0000259" key="2">
    <source>
        <dbReference type="PROSITE" id="PS50887"/>
    </source>
</evidence>
<dbReference type="PROSITE" id="PS50887">
    <property type="entry name" value="GGDEF"/>
    <property type="match status" value="1"/>
</dbReference>
<sequence>MLLPDERTERDEYSDAGVLSVRQVVLRISLIIMLVEAAIMVMLAVAPFKVHALTETVVDAVLLGLISIPWIYLWVVRPFITAHDHLLRQVTHLAYHDPLTRLPNRRLLADYLERALAGYRRTPAYGALLLVDLDGFKKINDTLGHEFGDIVLIVTAQRLQSMTRREDLVSRLGGDEFVVLLHRLSVEPAHARAKAEEAARKLLKLACEPIETRGQAVVIGVSIGVRMLGPESIGSESAIRDADEAMYRVKATGGGDVAVHEGDYSAGTSPIGKSA</sequence>
<keyword evidence="1" id="KW-1133">Transmembrane helix</keyword>
<keyword evidence="4" id="KW-1185">Reference proteome</keyword>
<evidence type="ECO:0000313" key="3">
    <source>
        <dbReference type="EMBL" id="AOU98922.1"/>
    </source>
</evidence>
<protein>
    <recommendedName>
        <fullName evidence="2">GGDEF domain-containing protein</fullName>
    </recommendedName>
</protein>
<feature type="transmembrane region" description="Helical" evidence="1">
    <location>
        <begin position="24"/>
        <end position="45"/>
    </location>
</feature>
<evidence type="ECO:0000256" key="1">
    <source>
        <dbReference type="SAM" id="Phobius"/>
    </source>
</evidence>
<dbReference type="RefSeq" id="WP_070079276.1">
    <property type="nucleotide sequence ID" value="NZ_CP017415.1"/>
</dbReference>
<dbReference type="CDD" id="cd01949">
    <property type="entry name" value="GGDEF"/>
    <property type="match status" value="1"/>
</dbReference>
<dbReference type="KEGG" id="aprs:BI364_14020"/>
<dbReference type="PANTHER" id="PTHR46663">
    <property type="entry name" value="DIGUANYLATE CYCLASE DGCT-RELATED"/>
    <property type="match status" value="1"/>
</dbReference>
<gene>
    <name evidence="3" type="ORF">BI364_14020</name>
</gene>
<dbReference type="AlphaFoldDB" id="A0A1D8IR00"/>
<dbReference type="Proteomes" id="UP000095401">
    <property type="component" value="Chromosome"/>
</dbReference>
<keyword evidence="1" id="KW-0472">Membrane</keyword>
<dbReference type="EMBL" id="CP017415">
    <property type="protein sequence ID" value="AOU98922.1"/>
    <property type="molecule type" value="Genomic_DNA"/>
</dbReference>
<proteinExistence type="predicted"/>
<accession>A0A1D8IR00</accession>
<keyword evidence="1" id="KW-0812">Transmembrane</keyword>